<gene>
    <name evidence="1" type="ORF">AGERDE_LOCUS9254</name>
</gene>
<dbReference type="EMBL" id="CAJVPL010002235">
    <property type="protein sequence ID" value="CAG8604184.1"/>
    <property type="molecule type" value="Genomic_DNA"/>
</dbReference>
<evidence type="ECO:0000313" key="1">
    <source>
        <dbReference type="EMBL" id="CAG8604184.1"/>
    </source>
</evidence>
<accession>A0A9N9CHS9</accession>
<sequence>DESIQELHRKGYTSYRRRFQLKMRIKYILKNIKRIPKRPPPIMKTNNELTTSTIQHLPLSTSYTPILRVAIGITSFNKCLVPMKWLNWMVNKLATRSKPVIDICAANNLTVGPMALSIQKVP</sequence>
<organism evidence="1 2">
    <name type="scientific">Ambispora gerdemannii</name>
    <dbReference type="NCBI Taxonomy" id="144530"/>
    <lineage>
        <taxon>Eukaryota</taxon>
        <taxon>Fungi</taxon>
        <taxon>Fungi incertae sedis</taxon>
        <taxon>Mucoromycota</taxon>
        <taxon>Glomeromycotina</taxon>
        <taxon>Glomeromycetes</taxon>
        <taxon>Archaeosporales</taxon>
        <taxon>Ambisporaceae</taxon>
        <taxon>Ambispora</taxon>
    </lineage>
</organism>
<comment type="caution">
    <text evidence="1">The sequence shown here is derived from an EMBL/GenBank/DDBJ whole genome shotgun (WGS) entry which is preliminary data.</text>
</comment>
<proteinExistence type="predicted"/>
<keyword evidence="2" id="KW-1185">Reference proteome</keyword>
<feature type="non-terminal residue" evidence="1">
    <location>
        <position position="122"/>
    </location>
</feature>
<dbReference type="Proteomes" id="UP000789831">
    <property type="component" value="Unassembled WGS sequence"/>
</dbReference>
<name>A0A9N9CHS9_9GLOM</name>
<evidence type="ECO:0000313" key="2">
    <source>
        <dbReference type="Proteomes" id="UP000789831"/>
    </source>
</evidence>
<reference evidence="1" key="1">
    <citation type="submission" date="2021-06" db="EMBL/GenBank/DDBJ databases">
        <authorList>
            <person name="Kallberg Y."/>
            <person name="Tangrot J."/>
            <person name="Rosling A."/>
        </authorList>
    </citation>
    <scope>NUCLEOTIDE SEQUENCE</scope>
    <source>
        <strain evidence="1">MT106</strain>
    </source>
</reference>
<dbReference type="AlphaFoldDB" id="A0A9N9CHS9"/>
<protein>
    <submittedName>
        <fullName evidence="1">11634_t:CDS:1</fullName>
    </submittedName>
</protein>